<sequence>MSGYNSDGFMDEDYDDDAFEYSEEEEEFGHNAIIGNSAGASQLNNESQTETQPGVSADGPFYENDLLDDTGDFEPVLGSIKKKKAWEVDYMIYDPEELRAKQVNIAARMEPLLGISKEATRLLLRHYFWKEENLIEDYLSDSERTLAKAGLTAYPPPPELKSGDENFSCAICYTDGADESYLALTCGHRFCSDCYRTYVTGKVLEGDSWRIHCPAPKCKVLLGITASRLLLAQDNTVMERYEENLTRSFVNDLDTFAWCPAPNCEYAIECHVPRTAWATTIPVVECKCGNSFCFGCKFDNHLPAPCYMVSRWLQKCKDDSETSNWIKVNTKECVKCKSTIEKNGGCNHMTCRDCHYEFCWICMGPWSEHGQQFYNCNRFNEDSSKEARESISKTRQSLERYIHYFTRYNNHEQSAKLARKLLATTEKNMEQMQRELALSWIEVQFLRDAVDVLSVCRSTLKWTYVLAYYMVADNQKIIFEDNQSDLEMATEQLNGLVEDPIGQDTVDDIKRKIMDKSTYVKTRWETLLRDITTGLQENRWQFETL</sequence>
<proteinExistence type="predicted"/>
<dbReference type="SUPFAM" id="SSF57850">
    <property type="entry name" value="RING/U-box"/>
    <property type="match status" value="3"/>
</dbReference>
<dbReference type="OrthoDB" id="10009520at2759"/>
<evidence type="ECO:0000259" key="11">
    <source>
        <dbReference type="PROSITE" id="PS50089"/>
    </source>
</evidence>
<dbReference type="GO" id="GO:0008270">
    <property type="term" value="F:zinc ion binding"/>
    <property type="evidence" value="ECO:0007669"/>
    <property type="project" value="UniProtKB-KW"/>
</dbReference>
<keyword evidence="5" id="KW-0677">Repeat</keyword>
<dbReference type="Pfam" id="PF22191">
    <property type="entry name" value="IBR_1"/>
    <property type="match status" value="1"/>
</dbReference>
<dbReference type="CDD" id="cd20356">
    <property type="entry name" value="Rcat_RBR_HHARI-like"/>
    <property type="match status" value="1"/>
</dbReference>
<evidence type="ECO:0000256" key="4">
    <source>
        <dbReference type="ARBA" id="ARBA00022723"/>
    </source>
</evidence>
<dbReference type="SMART" id="SM00184">
    <property type="entry name" value="RING"/>
    <property type="match status" value="2"/>
</dbReference>
<dbReference type="CDD" id="cd16773">
    <property type="entry name" value="RING-HC_RBR_TRIAD1"/>
    <property type="match status" value="1"/>
</dbReference>
<dbReference type="InterPro" id="IPR001841">
    <property type="entry name" value="Znf_RING"/>
</dbReference>
<evidence type="ECO:0000256" key="1">
    <source>
        <dbReference type="ARBA" id="ARBA00001798"/>
    </source>
</evidence>
<dbReference type="InterPro" id="IPR048962">
    <property type="entry name" value="ARIH1-like_UBL"/>
</dbReference>
<keyword evidence="4" id="KW-0479">Metal-binding</keyword>
<keyword evidence="8" id="KW-0862">Zinc</keyword>
<dbReference type="InterPro" id="IPR031127">
    <property type="entry name" value="E3_UB_ligase_RBR"/>
</dbReference>
<dbReference type="Proteomes" id="UP001151518">
    <property type="component" value="Unassembled WGS sequence"/>
</dbReference>
<dbReference type="PROSITE" id="PS51873">
    <property type="entry name" value="TRIAD"/>
    <property type="match status" value="1"/>
</dbReference>
<dbReference type="InterPro" id="IPR044066">
    <property type="entry name" value="TRIAD_supradom"/>
</dbReference>
<protein>
    <recommendedName>
        <fullName evidence="2">RBR-type E3 ubiquitin transferase</fullName>
        <ecNumber evidence="2">2.3.2.31</ecNumber>
    </recommendedName>
</protein>
<keyword evidence="6 9" id="KW-0863">Zinc-finger</keyword>
<dbReference type="PROSITE" id="PS00518">
    <property type="entry name" value="ZF_RING_1"/>
    <property type="match status" value="1"/>
</dbReference>
<evidence type="ECO:0000256" key="7">
    <source>
        <dbReference type="ARBA" id="ARBA00022786"/>
    </source>
</evidence>
<dbReference type="InterPro" id="IPR017907">
    <property type="entry name" value="Znf_RING_CS"/>
</dbReference>
<keyword evidence="7" id="KW-0833">Ubl conjugation pathway</keyword>
<dbReference type="Pfam" id="PF00097">
    <property type="entry name" value="zf-C3HC4"/>
    <property type="match status" value="1"/>
</dbReference>
<gene>
    <name evidence="13" type="ORF">GGI25_000471</name>
</gene>
<evidence type="ECO:0000313" key="13">
    <source>
        <dbReference type="EMBL" id="KAJ2680835.1"/>
    </source>
</evidence>
<dbReference type="EC" id="2.3.2.31" evidence="2"/>
<comment type="caution">
    <text evidence="13">The sequence shown here is derived from an EMBL/GenBank/DDBJ whole genome shotgun (WGS) entry which is preliminary data.</text>
</comment>
<dbReference type="InterPro" id="IPR002867">
    <property type="entry name" value="IBR_dom"/>
</dbReference>
<dbReference type="PROSITE" id="PS50089">
    <property type="entry name" value="ZF_RING_2"/>
    <property type="match status" value="1"/>
</dbReference>
<feature type="region of interest" description="Disordered" evidence="10">
    <location>
        <begin position="1"/>
        <end position="26"/>
    </location>
</feature>
<dbReference type="InterPro" id="IPR018957">
    <property type="entry name" value="Znf_C3HC4_RING-type"/>
</dbReference>
<organism evidence="13 14">
    <name type="scientific">Coemansia spiralis</name>
    <dbReference type="NCBI Taxonomy" id="417178"/>
    <lineage>
        <taxon>Eukaryota</taxon>
        <taxon>Fungi</taxon>
        <taxon>Fungi incertae sedis</taxon>
        <taxon>Zoopagomycota</taxon>
        <taxon>Kickxellomycotina</taxon>
        <taxon>Kickxellomycetes</taxon>
        <taxon>Kickxellales</taxon>
        <taxon>Kickxellaceae</taxon>
        <taxon>Coemansia</taxon>
    </lineage>
</organism>
<dbReference type="PANTHER" id="PTHR11685">
    <property type="entry name" value="RBR FAMILY RING FINGER AND IBR DOMAIN-CONTAINING"/>
    <property type="match status" value="1"/>
</dbReference>
<comment type="catalytic activity">
    <reaction evidence="1">
        <text>[E2 ubiquitin-conjugating enzyme]-S-ubiquitinyl-L-cysteine + [acceptor protein]-L-lysine = [E2 ubiquitin-conjugating enzyme]-L-cysteine + [acceptor protein]-N(6)-ubiquitinyl-L-lysine.</text>
        <dbReference type="EC" id="2.3.2.31"/>
    </reaction>
</comment>
<dbReference type="Pfam" id="PF21235">
    <property type="entry name" value="UBA_ARI1"/>
    <property type="match status" value="1"/>
</dbReference>
<dbReference type="GO" id="GO:0061630">
    <property type="term" value="F:ubiquitin protein ligase activity"/>
    <property type="evidence" value="ECO:0007669"/>
    <property type="project" value="UniProtKB-EC"/>
</dbReference>
<evidence type="ECO:0000256" key="10">
    <source>
        <dbReference type="SAM" id="MobiDB-lite"/>
    </source>
</evidence>
<dbReference type="SMART" id="SM00647">
    <property type="entry name" value="IBR"/>
    <property type="match status" value="2"/>
</dbReference>
<evidence type="ECO:0000313" key="14">
    <source>
        <dbReference type="Proteomes" id="UP001151518"/>
    </source>
</evidence>
<feature type="compositionally biased region" description="Acidic residues" evidence="10">
    <location>
        <begin position="9"/>
        <end position="26"/>
    </location>
</feature>
<dbReference type="FunFam" id="1.20.120.1750:FF:000007">
    <property type="entry name" value="RBR-type E3 ubiquitin transferase"/>
    <property type="match status" value="1"/>
</dbReference>
<feature type="domain" description="RING-type" evidence="12">
    <location>
        <begin position="165"/>
        <end position="380"/>
    </location>
</feature>
<reference evidence="13" key="1">
    <citation type="submission" date="2022-07" db="EMBL/GenBank/DDBJ databases">
        <title>Phylogenomic reconstructions and comparative analyses of Kickxellomycotina fungi.</title>
        <authorList>
            <person name="Reynolds N.K."/>
            <person name="Stajich J.E."/>
            <person name="Barry K."/>
            <person name="Grigoriev I.V."/>
            <person name="Crous P."/>
            <person name="Smith M.E."/>
        </authorList>
    </citation>
    <scope>NUCLEOTIDE SEQUENCE</scope>
    <source>
        <strain evidence="13">NRRL 3115</strain>
    </source>
</reference>
<evidence type="ECO:0000256" key="9">
    <source>
        <dbReference type="PROSITE-ProRule" id="PRU00175"/>
    </source>
</evidence>
<dbReference type="GO" id="GO:0016567">
    <property type="term" value="P:protein ubiquitination"/>
    <property type="evidence" value="ECO:0007669"/>
    <property type="project" value="InterPro"/>
</dbReference>
<evidence type="ECO:0000256" key="6">
    <source>
        <dbReference type="ARBA" id="ARBA00022771"/>
    </source>
</evidence>
<dbReference type="InterPro" id="IPR013083">
    <property type="entry name" value="Znf_RING/FYVE/PHD"/>
</dbReference>
<evidence type="ECO:0000259" key="12">
    <source>
        <dbReference type="PROSITE" id="PS51873"/>
    </source>
</evidence>
<dbReference type="InterPro" id="IPR045840">
    <property type="entry name" value="Ariadne"/>
</dbReference>
<dbReference type="Pfam" id="PF01485">
    <property type="entry name" value="IBR"/>
    <property type="match status" value="1"/>
</dbReference>
<dbReference type="Gene3D" id="1.20.120.1750">
    <property type="match status" value="1"/>
</dbReference>
<evidence type="ECO:0000256" key="5">
    <source>
        <dbReference type="ARBA" id="ARBA00022737"/>
    </source>
</evidence>
<evidence type="ECO:0000256" key="2">
    <source>
        <dbReference type="ARBA" id="ARBA00012251"/>
    </source>
</evidence>
<feature type="domain" description="RING-type" evidence="11">
    <location>
        <begin position="169"/>
        <end position="217"/>
    </location>
</feature>
<accession>A0A9W8GF26</accession>
<keyword evidence="3" id="KW-0808">Transferase</keyword>
<name>A0A9W8GF26_9FUNG</name>
<dbReference type="Pfam" id="PF19422">
    <property type="entry name" value="Ariadne"/>
    <property type="match status" value="1"/>
</dbReference>
<evidence type="ECO:0000256" key="8">
    <source>
        <dbReference type="ARBA" id="ARBA00022833"/>
    </source>
</evidence>
<dbReference type="CDD" id="cd20346">
    <property type="entry name" value="BRcat_RBR_ANKIB1"/>
    <property type="match status" value="1"/>
</dbReference>
<dbReference type="FunFam" id="3.30.40.10:FF:000019">
    <property type="entry name" value="RBR-type E3 ubiquitin transferase"/>
    <property type="match status" value="1"/>
</dbReference>
<dbReference type="EMBL" id="JANBTW010000003">
    <property type="protein sequence ID" value="KAJ2680835.1"/>
    <property type="molecule type" value="Genomic_DNA"/>
</dbReference>
<dbReference type="AlphaFoldDB" id="A0A9W8GF26"/>
<dbReference type="Gene3D" id="3.30.40.10">
    <property type="entry name" value="Zinc/RING finger domain, C3HC4 (zinc finger)"/>
    <property type="match status" value="1"/>
</dbReference>
<evidence type="ECO:0000256" key="3">
    <source>
        <dbReference type="ARBA" id="ARBA00022679"/>
    </source>
</evidence>